<feature type="region of interest" description="Disordered" evidence="1">
    <location>
        <begin position="475"/>
        <end position="510"/>
    </location>
</feature>
<dbReference type="SMART" id="SM00463">
    <property type="entry name" value="SMR"/>
    <property type="match status" value="1"/>
</dbReference>
<dbReference type="Proteomes" id="UP000094020">
    <property type="component" value="Chromosome 6"/>
</dbReference>
<dbReference type="Gene3D" id="3.30.1370.110">
    <property type="match status" value="1"/>
</dbReference>
<gene>
    <name evidence="4" type="ORF">I206_02331</name>
    <name evidence="5" type="ORF">I206_104792</name>
</gene>
<dbReference type="PROSITE" id="PS51140">
    <property type="entry name" value="CUE"/>
    <property type="match status" value="1"/>
</dbReference>
<dbReference type="SUPFAM" id="SSF160443">
    <property type="entry name" value="SMR domain-like"/>
    <property type="match status" value="1"/>
</dbReference>
<accession>A0A1B9I7Z7</accession>
<dbReference type="GO" id="GO:0005634">
    <property type="term" value="C:nucleus"/>
    <property type="evidence" value="ECO:0007669"/>
    <property type="project" value="TreeGrafter"/>
</dbReference>
<feature type="compositionally biased region" description="Polar residues" evidence="1">
    <location>
        <begin position="475"/>
        <end position="493"/>
    </location>
</feature>
<dbReference type="EMBL" id="KV700115">
    <property type="protein sequence ID" value="OCF51616.1"/>
    <property type="molecule type" value="Genomic_DNA"/>
</dbReference>
<reference evidence="5" key="4">
    <citation type="submission" date="2024-02" db="EMBL/GenBank/DDBJ databases">
        <title>Comparative genomics of Cryptococcus and Kwoniella reveals pathogenesis evolution and contrasting modes of karyotype evolution via chromosome fusion or intercentromeric recombination.</title>
        <authorList>
            <person name="Coelho M.A."/>
            <person name="David-Palma M."/>
            <person name="Shea T."/>
            <person name="Bowers K."/>
            <person name="McGinley-Smith S."/>
            <person name="Mohammad A.W."/>
            <person name="Gnirke A."/>
            <person name="Yurkov A.M."/>
            <person name="Nowrousian M."/>
            <person name="Sun S."/>
            <person name="Cuomo C.A."/>
            <person name="Heitman J."/>
        </authorList>
    </citation>
    <scope>NUCLEOTIDE SEQUENCE</scope>
    <source>
        <strain evidence="5">CBS 10737</strain>
    </source>
</reference>
<dbReference type="STRING" id="1296096.A0A1B9I7Z7"/>
<dbReference type="PANTHER" id="PTHR46535">
    <property type="entry name" value="NEDD4-BINDING PROTEIN 2"/>
    <property type="match status" value="1"/>
</dbReference>
<feature type="compositionally biased region" description="Low complexity" evidence="1">
    <location>
        <begin position="95"/>
        <end position="107"/>
    </location>
</feature>
<feature type="compositionally biased region" description="Acidic residues" evidence="1">
    <location>
        <begin position="119"/>
        <end position="128"/>
    </location>
</feature>
<reference evidence="4" key="1">
    <citation type="submission" date="2013-07" db="EMBL/GenBank/DDBJ databases">
        <title>The Genome Sequence of Cryptococcus pinus CBS10737.</title>
        <authorList>
            <consortium name="The Broad Institute Genome Sequencing Platform"/>
            <person name="Cuomo C."/>
            <person name="Litvintseva A."/>
            <person name="Chen Y."/>
            <person name="Heitman J."/>
            <person name="Sun S."/>
            <person name="Springer D."/>
            <person name="Dromer F."/>
            <person name="Young S.K."/>
            <person name="Zeng Q."/>
            <person name="Gargeya S."/>
            <person name="Fitzgerald M."/>
            <person name="Abouelleil A."/>
            <person name="Alvarado L."/>
            <person name="Berlin A.M."/>
            <person name="Chapman S.B."/>
            <person name="Dewar J."/>
            <person name="Goldberg J."/>
            <person name="Griggs A."/>
            <person name="Gujja S."/>
            <person name="Hansen M."/>
            <person name="Howarth C."/>
            <person name="Imamovic A."/>
            <person name="Larimer J."/>
            <person name="McCowan C."/>
            <person name="Murphy C."/>
            <person name="Pearson M."/>
            <person name="Priest M."/>
            <person name="Roberts A."/>
            <person name="Saif S."/>
            <person name="Shea T."/>
            <person name="Sykes S."/>
            <person name="Wortman J."/>
            <person name="Nusbaum C."/>
            <person name="Birren B."/>
        </authorList>
    </citation>
    <scope>NUCLEOTIDE SEQUENCE [LARGE SCALE GENOMIC DNA]</scope>
    <source>
        <strain evidence="4">CBS 10737</strain>
    </source>
</reference>
<dbReference type="GO" id="GO:0043130">
    <property type="term" value="F:ubiquitin binding"/>
    <property type="evidence" value="ECO:0007669"/>
    <property type="project" value="InterPro"/>
</dbReference>
<feature type="compositionally biased region" description="Polar residues" evidence="1">
    <location>
        <begin position="243"/>
        <end position="254"/>
    </location>
</feature>
<evidence type="ECO:0000313" key="4">
    <source>
        <dbReference type="EMBL" id="OCF51616.1"/>
    </source>
</evidence>
<dbReference type="InterPro" id="IPR052772">
    <property type="entry name" value="Endo/PolyKinase_Domain-Protein"/>
</dbReference>
<proteinExistence type="predicted"/>
<evidence type="ECO:0000313" key="6">
    <source>
        <dbReference type="Proteomes" id="UP000094020"/>
    </source>
</evidence>
<dbReference type="InterPro" id="IPR003892">
    <property type="entry name" value="CUE"/>
</dbReference>
<dbReference type="InterPro" id="IPR036063">
    <property type="entry name" value="Smr_dom_sf"/>
</dbReference>
<evidence type="ECO:0000256" key="1">
    <source>
        <dbReference type="SAM" id="MobiDB-lite"/>
    </source>
</evidence>
<evidence type="ECO:0008006" key="7">
    <source>
        <dbReference type="Google" id="ProtNLM"/>
    </source>
</evidence>
<dbReference type="GeneID" id="30170700"/>
<dbReference type="InterPro" id="IPR002625">
    <property type="entry name" value="Smr_dom"/>
</dbReference>
<feature type="compositionally biased region" description="Polar residues" evidence="1">
    <location>
        <begin position="289"/>
        <end position="300"/>
    </location>
</feature>
<dbReference type="RefSeq" id="XP_019012835.1">
    <property type="nucleotide sequence ID" value="XM_019154095.1"/>
</dbReference>
<evidence type="ECO:0000313" key="5">
    <source>
        <dbReference type="EMBL" id="WWC70840.1"/>
    </source>
</evidence>
<dbReference type="PROSITE" id="PS50828">
    <property type="entry name" value="SMR"/>
    <property type="match status" value="1"/>
</dbReference>
<protein>
    <recommendedName>
        <fullName evidence="7">Smr domain-containing protein</fullName>
    </recommendedName>
</protein>
<sequence length="793" mass="86133">MTEEPIDTGYLAAVLAADYPLIDFPLILAILSDYQPSTLSSNLSEIRDQLGILEATLVPDPDQPDEPSEPAESLTGSTSLSGIDDLTNRLDGLNTSHTSGSGTSLTSIRNSSEGSDKSDEIEESVDESELLKSLFPSIPEEELSSALQTYPTLQDAIDYLLSLELIKSAEEEGQWPEEDIKVTSDFENDLPSWQPSKSKKSKPKSKSKATSRASSKAPSIESSPLMNTSSRLEDTVIPPLQPRSFTAVGSTPANTKKKKKKDHVTIALIDTLQRKPSPAPRSPRPMSRGTSATASRSNSPARPVGRAGPTNNPWQAASSLASHLSELIPAQPQAYFLTFIHSPEYHSMYSAVLASLAKLPKTATQNSDSRQILEDIYGISLLDDIDIKSRRDLERDLEICVHASGEDISIVMDLMDLLADISEWPNDTDHDMFETKQPDYTINSNSIAHPAKPHTISLHLPQGAVDMARTTSAGSTMSTISTKSVDDNSTTSKLPGKITRPEKKNKHAVISEEPHLSGGAIREAKIRQQVPGSKESHGPITHPTVLDHFGIQSPIPSAVRYNPDRNKQIHPQNWRTIQYSKPTTKGLGVVEKKLTVEQCMANAQLERARRETAIRAAGRSFRPHTSGIAGGGRAVKGAIAGHYAQQASEAALRAKEWELKATRIVVSSHLNSYESDRNGIGSNGVGGGGGGGGITTRDRTIDLHHLTIEQAKIIVNETINQWWKNEKELRTQIGIGKNNVIIGKFNIVTGVGRHSLNGKGVLGPAIAKNLENQNWLIDKGDSERGFLVVKGRR</sequence>
<dbReference type="AlphaFoldDB" id="A0A1B9I7Z7"/>
<feature type="compositionally biased region" description="Polar residues" evidence="1">
    <location>
        <begin position="220"/>
        <end position="230"/>
    </location>
</feature>
<feature type="region of interest" description="Disordered" evidence="1">
    <location>
        <begin position="187"/>
        <end position="315"/>
    </location>
</feature>
<feature type="compositionally biased region" description="Low complexity" evidence="1">
    <location>
        <begin position="210"/>
        <end position="219"/>
    </location>
</feature>
<evidence type="ECO:0000259" key="2">
    <source>
        <dbReference type="PROSITE" id="PS50828"/>
    </source>
</evidence>
<dbReference type="EMBL" id="CP144524">
    <property type="protein sequence ID" value="WWC70840.1"/>
    <property type="molecule type" value="Genomic_DNA"/>
</dbReference>
<feature type="domain" description="Smr" evidence="2">
    <location>
        <begin position="701"/>
        <end position="792"/>
    </location>
</feature>
<feature type="compositionally biased region" description="Basic residues" evidence="1">
    <location>
        <begin position="197"/>
        <end position="209"/>
    </location>
</feature>
<dbReference type="CDD" id="cd14279">
    <property type="entry name" value="CUE"/>
    <property type="match status" value="1"/>
</dbReference>
<evidence type="ECO:0000259" key="3">
    <source>
        <dbReference type="PROSITE" id="PS51140"/>
    </source>
</evidence>
<organism evidence="4">
    <name type="scientific">Kwoniella pini CBS 10737</name>
    <dbReference type="NCBI Taxonomy" id="1296096"/>
    <lineage>
        <taxon>Eukaryota</taxon>
        <taxon>Fungi</taxon>
        <taxon>Dikarya</taxon>
        <taxon>Basidiomycota</taxon>
        <taxon>Agaricomycotina</taxon>
        <taxon>Tremellomycetes</taxon>
        <taxon>Tremellales</taxon>
        <taxon>Cryptococcaceae</taxon>
        <taxon>Kwoniella</taxon>
    </lineage>
</organism>
<reference evidence="5" key="2">
    <citation type="submission" date="2013-07" db="EMBL/GenBank/DDBJ databases">
        <authorList>
            <consortium name="The Broad Institute Genome Sequencing Platform"/>
            <person name="Cuomo C."/>
            <person name="Litvintseva A."/>
            <person name="Chen Y."/>
            <person name="Heitman J."/>
            <person name="Sun S."/>
            <person name="Springer D."/>
            <person name="Dromer F."/>
            <person name="Young S.K."/>
            <person name="Zeng Q."/>
            <person name="Gargeya S."/>
            <person name="Fitzgerald M."/>
            <person name="Abouelleil A."/>
            <person name="Alvarado L."/>
            <person name="Berlin A.M."/>
            <person name="Chapman S.B."/>
            <person name="Dewar J."/>
            <person name="Goldberg J."/>
            <person name="Griggs A."/>
            <person name="Gujja S."/>
            <person name="Hansen M."/>
            <person name="Howarth C."/>
            <person name="Imamovic A."/>
            <person name="Larimer J."/>
            <person name="McCowan C."/>
            <person name="Murphy C."/>
            <person name="Pearson M."/>
            <person name="Priest M."/>
            <person name="Roberts A."/>
            <person name="Saif S."/>
            <person name="Shea T."/>
            <person name="Sykes S."/>
            <person name="Wortman J."/>
            <person name="Nusbaum C."/>
            <person name="Birren B."/>
        </authorList>
    </citation>
    <scope>NUCLEOTIDE SEQUENCE</scope>
    <source>
        <strain evidence="5">CBS 10737</strain>
    </source>
</reference>
<name>A0A1B9I7Z7_9TREE</name>
<reference evidence="4" key="3">
    <citation type="submission" date="2016-07" db="EMBL/GenBank/DDBJ databases">
        <title>Evolution of pathogenesis and genome organization in the Tremellales.</title>
        <authorList>
            <person name="Cuomo C."/>
            <person name="Litvintseva A."/>
            <person name="Heitman J."/>
            <person name="Chen Y."/>
            <person name="Sun S."/>
            <person name="Springer D."/>
            <person name="Dromer F."/>
            <person name="Young S."/>
            <person name="Zeng Q."/>
            <person name="Chapman S."/>
            <person name="Gujja S."/>
            <person name="Saif S."/>
            <person name="Birren B."/>
        </authorList>
    </citation>
    <scope>NUCLEOTIDE SEQUENCE</scope>
    <source>
        <strain evidence="4">CBS 10737</strain>
    </source>
</reference>
<dbReference type="OrthoDB" id="4080456at2759"/>
<dbReference type="PANTHER" id="PTHR46535:SF1">
    <property type="entry name" value="NEDD4-BINDING PROTEIN 2"/>
    <property type="match status" value="1"/>
</dbReference>
<feature type="region of interest" description="Disordered" evidence="1">
    <location>
        <begin position="57"/>
        <end position="128"/>
    </location>
</feature>
<dbReference type="GO" id="GO:0004519">
    <property type="term" value="F:endonuclease activity"/>
    <property type="evidence" value="ECO:0007669"/>
    <property type="project" value="TreeGrafter"/>
</dbReference>
<keyword evidence="6" id="KW-1185">Reference proteome</keyword>
<dbReference type="KEGG" id="kpin:30170700"/>
<feature type="domain" description="CUE" evidence="3">
    <location>
        <begin position="123"/>
        <end position="165"/>
    </location>
</feature>